<evidence type="ECO:0000256" key="1">
    <source>
        <dbReference type="ARBA" id="ARBA00004141"/>
    </source>
</evidence>
<dbReference type="InterPro" id="IPR045863">
    <property type="entry name" value="CorA_TM1_TM2"/>
</dbReference>
<evidence type="ECO:0000313" key="6">
    <source>
        <dbReference type="EMBL" id="KAJ4326730.1"/>
    </source>
</evidence>
<dbReference type="Proteomes" id="UP001140502">
    <property type="component" value="Unassembled WGS sequence"/>
</dbReference>
<dbReference type="EMBL" id="JAPEUR010000037">
    <property type="protein sequence ID" value="KAJ4326730.1"/>
    <property type="molecule type" value="Genomic_DNA"/>
</dbReference>
<keyword evidence="3 5" id="KW-1133">Transmembrane helix</keyword>
<name>A0A9W9BRY1_9HYPO</name>
<feature type="transmembrane region" description="Helical" evidence="5">
    <location>
        <begin position="185"/>
        <end position="206"/>
    </location>
</feature>
<dbReference type="AlphaFoldDB" id="A0A9W9BRY1"/>
<gene>
    <name evidence="6" type="ORF">N0V84_002848</name>
</gene>
<keyword evidence="2 5" id="KW-0812">Transmembrane</keyword>
<dbReference type="Pfam" id="PF01544">
    <property type="entry name" value="CorA"/>
    <property type="match status" value="1"/>
</dbReference>
<feature type="transmembrane region" description="Helical" evidence="5">
    <location>
        <begin position="322"/>
        <end position="343"/>
    </location>
</feature>
<evidence type="ECO:0000256" key="5">
    <source>
        <dbReference type="SAM" id="Phobius"/>
    </source>
</evidence>
<dbReference type="SUPFAM" id="SSF144083">
    <property type="entry name" value="Magnesium transport protein CorA, transmembrane region"/>
    <property type="match status" value="1"/>
</dbReference>
<evidence type="ECO:0000256" key="3">
    <source>
        <dbReference type="ARBA" id="ARBA00022989"/>
    </source>
</evidence>
<protein>
    <submittedName>
        <fullName evidence="6">Uncharacterized protein</fullName>
    </submittedName>
</protein>
<comment type="caution">
    <text evidence="6">The sequence shown here is derived from an EMBL/GenBank/DDBJ whole genome shotgun (WGS) entry which is preliminary data.</text>
</comment>
<sequence>MDPLSALDILSNGMFLIEAGIVDVGAMFGRALRGPRPGPLDSAEWDERVRLDKHKTFHGVWDIPLTGDGDWSSPIRKSIWEPEENLPVPSPQDADKIRLTIREVSKDEQVLDSEHFSGFTLLSSQWRRHVELECHTFVVPKDAEHFDNPPPADQFSTTTGLYQELSNLDLNYRLIRSSENWKQAFLLQFHQVCLNFFVYLLAHIVLGDKREIYDNIDPARAQLRQWNLQEITKHSYTYKDLREMGQELITATESLVDVVRASLPVSGQPERLAQFAVIEAELRGICREIKERLQQISDGLDHDLKYLQLARDANQTRSVQRLTLLATIFLPLSLAAGVLSMQTRFVDLGFLLYDFFGVAVLLGAIVVIIFIIMTVIATIKEAESRLKRDYYYRNYYLASFHMAA</sequence>
<evidence type="ECO:0000256" key="4">
    <source>
        <dbReference type="ARBA" id="ARBA00023136"/>
    </source>
</evidence>
<proteinExistence type="predicted"/>
<dbReference type="Gene3D" id="1.20.58.340">
    <property type="entry name" value="Magnesium transport protein CorA, transmembrane region"/>
    <property type="match status" value="1"/>
</dbReference>
<evidence type="ECO:0000256" key="2">
    <source>
        <dbReference type="ARBA" id="ARBA00022692"/>
    </source>
</evidence>
<reference evidence="6" key="1">
    <citation type="submission" date="2022-10" db="EMBL/GenBank/DDBJ databases">
        <title>Tapping the CABI collections for fungal endophytes: first genome assemblies for Collariella, Neodidymelliopsis, Ascochyta clinopodiicola, Didymella pomorum, Didymosphaeria variabile, Neocosmospora piperis and Neocucurbitaria cava.</title>
        <authorList>
            <person name="Hill R."/>
        </authorList>
    </citation>
    <scope>NUCLEOTIDE SEQUENCE</scope>
    <source>
        <strain evidence="6">IMI 366586</strain>
    </source>
</reference>
<evidence type="ECO:0000313" key="7">
    <source>
        <dbReference type="Proteomes" id="UP001140502"/>
    </source>
</evidence>
<dbReference type="GO" id="GO:0016020">
    <property type="term" value="C:membrane"/>
    <property type="evidence" value="ECO:0007669"/>
    <property type="project" value="UniProtKB-SubCell"/>
</dbReference>
<dbReference type="GO" id="GO:0046873">
    <property type="term" value="F:metal ion transmembrane transporter activity"/>
    <property type="evidence" value="ECO:0007669"/>
    <property type="project" value="InterPro"/>
</dbReference>
<keyword evidence="7" id="KW-1185">Reference proteome</keyword>
<organism evidence="6 7">
    <name type="scientific">Fusarium piperis</name>
    <dbReference type="NCBI Taxonomy" id="1435070"/>
    <lineage>
        <taxon>Eukaryota</taxon>
        <taxon>Fungi</taxon>
        <taxon>Dikarya</taxon>
        <taxon>Ascomycota</taxon>
        <taxon>Pezizomycotina</taxon>
        <taxon>Sordariomycetes</taxon>
        <taxon>Hypocreomycetidae</taxon>
        <taxon>Hypocreales</taxon>
        <taxon>Nectriaceae</taxon>
        <taxon>Fusarium</taxon>
        <taxon>Fusarium solani species complex</taxon>
    </lineage>
</organism>
<dbReference type="InterPro" id="IPR002523">
    <property type="entry name" value="MgTranspt_CorA/ZnTranspt_ZntB"/>
</dbReference>
<accession>A0A9W9BRY1</accession>
<comment type="subcellular location">
    <subcellularLocation>
        <location evidence="1">Membrane</location>
        <topology evidence="1">Multi-pass membrane protein</topology>
    </subcellularLocation>
</comment>
<feature type="transmembrane region" description="Helical" evidence="5">
    <location>
        <begin position="355"/>
        <end position="379"/>
    </location>
</feature>
<keyword evidence="4 5" id="KW-0472">Membrane</keyword>
<dbReference type="OrthoDB" id="3231000at2759"/>